<evidence type="ECO:0000256" key="3">
    <source>
        <dbReference type="ARBA" id="ARBA00022801"/>
    </source>
</evidence>
<evidence type="ECO:0000256" key="1">
    <source>
        <dbReference type="ARBA" id="ARBA00001947"/>
    </source>
</evidence>
<dbReference type="SUPFAM" id="SSF102215">
    <property type="entry name" value="Creatininase"/>
    <property type="match status" value="1"/>
</dbReference>
<protein>
    <submittedName>
        <fullName evidence="6">Creatininase family protein</fullName>
    </submittedName>
</protein>
<dbReference type="GO" id="GO:0016811">
    <property type="term" value="F:hydrolase activity, acting on carbon-nitrogen (but not peptide) bonds, in linear amides"/>
    <property type="evidence" value="ECO:0007669"/>
    <property type="project" value="TreeGrafter"/>
</dbReference>
<evidence type="ECO:0000256" key="4">
    <source>
        <dbReference type="ARBA" id="ARBA00022833"/>
    </source>
</evidence>
<dbReference type="AlphaFoldDB" id="A0A336JFX3"/>
<sequence>MKISEMNWQQLENWLQKDDRAILPLGSTEQHAFLSLSVDSILAEKVAEDAAAHSGIPVFPVLPFGMTPAFTAFPGTVHIRIETYRRLLVDMLDSLKRQGFRRILLVNGHGGNMPAQNIALEWVMDNPDMKVQLHNWWCAPATWKKVMETDPVASHASWMENFPWTRLPGVVQPAEQKPMMDLSYLRTLPPEEVKRVLQEGNYGGFYQRSDEEMLAIWQVAVKETRTLIDNL</sequence>
<comment type="caution">
    <text evidence="6">The sequence shown here is derived from an EMBL/GenBank/DDBJ whole genome shotgun (WGS) entry which is preliminary data.</text>
</comment>
<dbReference type="Proteomes" id="UP000283322">
    <property type="component" value="Unassembled WGS sequence"/>
</dbReference>
<dbReference type="GO" id="GO:0046872">
    <property type="term" value="F:metal ion binding"/>
    <property type="evidence" value="ECO:0007669"/>
    <property type="project" value="UniProtKB-KW"/>
</dbReference>
<comment type="similarity">
    <text evidence="5">Belongs to the creatininase superfamily.</text>
</comment>
<dbReference type="Pfam" id="PF02633">
    <property type="entry name" value="Creatininase"/>
    <property type="match status" value="1"/>
</dbReference>
<dbReference type="InterPro" id="IPR003785">
    <property type="entry name" value="Creatininase/forma_Hydrolase"/>
</dbReference>
<dbReference type="PANTHER" id="PTHR35005">
    <property type="entry name" value="3-DEHYDRO-SCYLLO-INOSOSE HYDROLASE"/>
    <property type="match status" value="1"/>
</dbReference>
<keyword evidence="3" id="KW-0378">Hydrolase</keyword>
<proteinExistence type="inferred from homology"/>
<organism evidence="6 7">
    <name type="scientific">Klebsiella pneumoniae</name>
    <dbReference type="NCBI Taxonomy" id="573"/>
    <lineage>
        <taxon>Bacteria</taxon>
        <taxon>Pseudomonadati</taxon>
        <taxon>Pseudomonadota</taxon>
        <taxon>Gammaproteobacteria</taxon>
        <taxon>Enterobacterales</taxon>
        <taxon>Enterobacteriaceae</taxon>
        <taxon>Klebsiella/Raoultella group</taxon>
        <taxon>Klebsiella</taxon>
        <taxon>Klebsiella pneumoniae complex</taxon>
    </lineage>
</organism>
<accession>A0A336JFX3</accession>
<evidence type="ECO:0000256" key="2">
    <source>
        <dbReference type="ARBA" id="ARBA00022723"/>
    </source>
</evidence>
<reference evidence="6 7" key="1">
    <citation type="submission" date="2018-10" db="EMBL/GenBank/DDBJ databases">
        <authorList>
            <person name="Vanduin D."/>
            <person name="Fouts D."/>
            <person name="Wright M."/>
            <person name="Sutton G."/>
            <person name="Nguyen K."/>
            <person name="Kreiswirth B."/>
            <person name="Chen L."/>
            <person name="Rojas L."/>
            <person name="Hujer A."/>
            <person name="Hujer K."/>
            <person name="Bonomo R."/>
            <person name="Adams M."/>
        </authorList>
    </citation>
    <scope>NUCLEOTIDE SEQUENCE [LARGE SCALE GENOMIC DNA]</scope>
    <source>
        <strain evidence="6 7">CRK0165</strain>
    </source>
</reference>
<dbReference type="InterPro" id="IPR024087">
    <property type="entry name" value="Creatininase-like_sf"/>
</dbReference>
<evidence type="ECO:0000256" key="5">
    <source>
        <dbReference type="ARBA" id="ARBA00024029"/>
    </source>
</evidence>
<keyword evidence="4" id="KW-0862">Zinc</keyword>
<dbReference type="Gene3D" id="3.40.50.10310">
    <property type="entry name" value="Creatininase"/>
    <property type="match status" value="1"/>
</dbReference>
<dbReference type="RefSeq" id="WP_071359868.1">
    <property type="nucleotide sequence ID" value="NZ_CAAHCF010000016.1"/>
</dbReference>
<comment type="cofactor">
    <cofactor evidence="1">
        <name>Zn(2+)</name>
        <dbReference type="ChEBI" id="CHEBI:29105"/>
    </cofactor>
</comment>
<dbReference type="GO" id="GO:0009231">
    <property type="term" value="P:riboflavin biosynthetic process"/>
    <property type="evidence" value="ECO:0007669"/>
    <property type="project" value="TreeGrafter"/>
</dbReference>
<keyword evidence="2" id="KW-0479">Metal-binding</keyword>
<gene>
    <name evidence="6" type="ORF">BL124_00011440</name>
</gene>
<dbReference type="EMBL" id="MPYG04000083">
    <property type="protein sequence ID" value="ROG98106.1"/>
    <property type="molecule type" value="Genomic_DNA"/>
</dbReference>
<evidence type="ECO:0000313" key="6">
    <source>
        <dbReference type="EMBL" id="ROG98106.1"/>
    </source>
</evidence>
<dbReference type="PANTHER" id="PTHR35005:SF1">
    <property type="entry name" value="2-AMINO-5-FORMYLAMINO-6-RIBOSYLAMINOPYRIMIDIN-4(3H)-ONE 5'-MONOPHOSPHATE DEFORMYLASE"/>
    <property type="match status" value="1"/>
</dbReference>
<evidence type="ECO:0000313" key="7">
    <source>
        <dbReference type="Proteomes" id="UP000283322"/>
    </source>
</evidence>
<name>A0A336JFX3_KLEPN</name>